<name>A0A6I4V198_9SPHN</name>
<keyword evidence="3" id="KW-1185">Reference proteome</keyword>
<accession>A0A6I4V198</accession>
<keyword evidence="1" id="KW-0472">Membrane</keyword>
<dbReference type="RefSeq" id="WP_160747629.1">
    <property type="nucleotide sequence ID" value="NZ_WTYK01000011.1"/>
</dbReference>
<keyword evidence="1" id="KW-1133">Transmembrane helix</keyword>
<sequence>MWVSLVSLLGFLILAIAALRAHRLDARRAVVYVLAWGAIFLAVAAAFGALA</sequence>
<evidence type="ECO:0000256" key="1">
    <source>
        <dbReference type="SAM" id="Phobius"/>
    </source>
</evidence>
<reference evidence="2 3" key="1">
    <citation type="submission" date="2019-12" db="EMBL/GenBank/DDBJ databases">
        <title>Genomic-based taxomic classification of the family Erythrobacteraceae.</title>
        <authorList>
            <person name="Xu L."/>
        </authorList>
    </citation>
    <scope>NUCLEOTIDE SEQUENCE [LARGE SCALE GENOMIC DNA]</scope>
    <source>
        <strain evidence="2 3">MCCC 1K02066</strain>
    </source>
</reference>
<feature type="transmembrane region" description="Helical" evidence="1">
    <location>
        <begin position="31"/>
        <end position="50"/>
    </location>
</feature>
<dbReference type="AlphaFoldDB" id="A0A6I4V198"/>
<proteinExistence type="predicted"/>
<dbReference type="EMBL" id="WTYK01000011">
    <property type="protein sequence ID" value="MXP42765.1"/>
    <property type="molecule type" value="Genomic_DNA"/>
</dbReference>
<comment type="caution">
    <text evidence="2">The sequence shown here is derived from an EMBL/GenBank/DDBJ whole genome shotgun (WGS) entry which is preliminary data.</text>
</comment>
<dbReference type="Proteomes" id="UP000469159">
    <property type="component" value="Unassembled WGS sequence"/>
</dbReference>
<gene>
    <name evidence="2" type="ORF">GRI75_14050</name>
</gene>
<evidence type="ECO:0000313" key="3">
    <source>
        <dbReference type="Proteomes" id="UP000469159"/>
    </source>
</evidence>
<organism evidence="2 3">
    <name type="scientific">Croceibacterium soli</name>
    <dbReference type="NCBI Taxonomy" id="1739690"/>
    <lineage>
        <taxon>Bacteria</taxon>
        <taxon>Pseudomonadati</taxon>
        <taxon>Pseudomonadota</taxon>
        <taxon>Alphaproteobacteria</taxon>
        <taxon>Sphingomonadales</taxon>
        <taxon>Erythrobacteraceae</taxon>
        <taxon>Croceibacterium</taxon>
    </lineage>
</organism>
<keyword evidence="1" id="KW-0812">Transmembrane</keyword>
<evidence type="ECO:0000313" key="2">
    <source>
        <dbReference type="EMBL" id="MXP42765.1"/>
    </source>
</evidence>
<protein>
    <submittedName>
        <fullName evidence="2">Uncharacterized protein</fullName>
    </submittedName>
</protein>